<comment type="similarity">
    <text evidence="3">Belongs to the glycosyl hydrolase 5 (cellulase A) family.</text>
</comment>
<gene>
    <name evidence="11" type="ORF">B2J93_6908</name>
</gene>
<reference evidence="11 12" key="1">
    <citation type="submission" date="2017-04" db="EMBL/GenBank/DDBJ databases">
        <title>Draft genome sequence of Marssonina coronaria NL1: causal agent of apple blotch.</title>
        <authorList>
            <person name="Cheng Q."/>
        </authorList>
    </citation>
    <scope>NUCLEOTIDE SEQUENCE [LARGE SCALE GENOMIC DNA]</scope>
    <source>
        <strain evidence="11 12">NL1</strain>
    </source>
</reference>
<sequence length="340" mass="35620">MKASRLIPAVSVVAVASAQQDAWAQCGGSNWNGGTTCVAGSYCASQNLFYSQCIPGTGSRSSTSTKGSSWVASSPTTTSTVASASTIASTSRSSTSSGAAATPTGIIGYARASGGVFTVNGRRGCFMGTNTYYIGFLNNNADIDLVMSHHAASGLKVLRVWGFNDVATVPSGDSTPVINTGANGLQRLDYVVRSAEAHGISLIINFVNNWDDFGGITAYATFTESRGQLVVARYESSTAVFAWELANEPRCNGCDTSVLTGWIASTSAYVKSLDSNHMVCIGDEGFGLNGDTDTTYPYSDGEGLNFTANLAISTIDFGTYHAYPGSWGETDAWVPWIQTQ</sequence>
<dbReference type="Pfam" id="PF26410">
    <property type="entry name" value="GH5_mannosidase"/>
    <property type="match status" value="1"/>
</dbReference>
<evidence type="ECO:0000256" key="3">
    <source>
        <dbReference type="ARBA" id="ARBA00005641"/>
    </source>
</evidence>
<dbReference type="GO" id="GO:0046355">
    <property type="term" value="P:mannan catabolic process"/>
    <property type="evidence" value="ECO:0007669"/>
    <property type="project" value="UniProtKB-ARBA"/>
</dbReference>
<feature type="signal peptide" evidence="9">
    <location>
        <begin position="1"/>
        <end position="24"/>
    </location>
</feature>
<comment type="caution">
    <text evidence="11">The sequence shown here is derived from an EMBL/GenBank/DDBJ whole genome shotgun (WGS) entry which is preliminary data.</text>
</comment>
<protein>
    <recommendedName>
        <fullName evidence="4">mannan endo-1,4-beta-mannosidase</fullName>
        <ecNumber evidence="4">3.2.1.78</ecNumber>
    </recommendedName>
</protein>
<evidence type="ECO:0000256" key="7">
    <source>
        <dbReference type="ARBA" id="ARBA00022801"/>
    </source>
</evidence>
<evidence type="ECO:0000256" key="4">
    <source>
        <dbReference type="ARBA" id="ARBA00012706"/>
    </source>
</evidence>
<feature type="domain" description="CBM1" evidence="10">
    <location>
        <begin position="18"/>
        <end position="54"/>
    </location>
</feature>
<dbReference type="GO" id="GO:0016985">
    <property type="term" value="F:mannan endo-1,4-beta-mannosidase activity"/>
    <property type="evidence" value="ECO:0007669"/>
    <property type="project" value="UniProtKB-EC"/>
</dbReference>
<evidence type="ECO:0000313" key="12">
    <source>
        <dbReference type="Proteomes" id="UP000242519"/>
    </source>
</evidence>
<keyword evidence="7" id="KW-0378">Hydrolase</keyword>
<name>A0A218YWL5_9HELO</name>
<evidence type="ECO:0000259" key="10">
    <source>
        <dbReference type="PROSITE" id="PS51164"/>
    </source>
</evidence>
<keyword evidence="6 9" id="KW-0732">Signal</keyword>
<dbReference type="Proteomes" id="UP000242519">
    <property type="component" value="Unassembled WGS sequence"/>
</dbReference>
<dbReference type="EMBL" id="MZNU01000342">
    <property type="protein sequence ID" value="OWO99853.1"/>
    <property type="molecule type" value="Genomic_DNA"/>
</dbReference>
<dbReference type="OrthoDB" id="406631at2759"/>
<evidence type="ECO:0000256" key="1">
    <source>
        <dbReference type="ARBA" id="ARBA00001678"/>
    </source>
</evidence>
<organism evidence="11 12">
    <name type="scientific">Diplocarpon coronariae</name>
    <dbReference type="NCBI Taxonomy" id="2795749"/>
    <lineage>
        <taxon>Eukaryota</taxon>
        <taxon>Fungi</taxon>
        <taxon>Dikarya</taxon>
        <taxon>Ascomycota</taxon>
        <taxon>Pezizomycotina</taxon>
        <taxon>Leotiomycetes</taxon>
        <taxon>Helotiales</taxon>
        <taxon>Drepanopezizaceae</taxon>
        <taxon>Diplocarpon</taxon>
    </lineage>
</organism>
<dbReference type="PROSITE" id="PS00562">
    <property type="entry name" value="CBM1_1"/>
    <property type="match status" value="1"/>
</dbReference>
<dbReference type="PANTHER" id="PTHR31451">
    <property type="match status" value="1"/>
</dbReference>
<proteinExistence type="inferred from homology"/>
<dbReference type="InterPro" id="IPR017853">
    <property type="entry name" value="GH"/>
</dbReference>
<feature type="chain" id="PRO_5013279131" description="mannan endo-1,4-beta-mannosidase" evidence="9">
    <location>
        <begin position="25"/>
        <end position="340"/>
    </location>
</feature>
<keyword evidence="12" id="KW-1185">Reference proteome</keyword>
<evidence type="ECO:0000256" key="5">
    <source>
        <dbReference type="ARBA" id="ARBA00022525"/>
    </source>
</evidence>
<dbReference type="PROSITE" id="PS51164">
    <property type="entry name" value="CBM1_2"/>
    <property type="match status" value="1"/>
</dbReference>
<keyword evidence="5" id="KW-0964">Secreted</keyword>
<dbReference type="EC" id="3.2.1.78" evidence="4"/>
<dbReference type="SMART" id="SM00236">
    <property type="entry name" value="fCBD"/>
    <property type="match status" value="1"/>
</dbReference>
<dbReference type="InterPro" id="IPR045053">
    <property type="entry name" value="MAN-like"/>
</dbReference>
<dbReference type="InterPro" id="IPR001547">
    <property type="entry name" value="Glyco_hydro_5"/>
</dbReference>
<dbReference type="GO" id="GO:0030248">
    <property type="term" value="F:cellulose binding"/>
    <property type="evidence" value="ECO:0007669"/>
    <property type="project" value="InterPro"/>
</dbReference>
<dbReference type="Gene3D" id="3.20.20.80">
    <property type="entry name" value="Glycosidases"/>
    <property type="match status" value="1"/>
</dbReference>
<dbReference type="InterPro" id="IPR000254">
    <property type="entry name" value="CBD"/>
</dbReference>
<evidence type="ECO:0000313" key="11">
    <source>
        <dbReference type="EMBL" id="OWO99853.1"/>
    </source>
</evidence>
<keyword evidence="8" id="KW-0326">Glycosidase</keyword>
<dbReference type="SUPFAM" id="SSF51445">
    <property type="entry name" value="(Trans)glycosidases"/>
    <property type="match status" value="1"/>
</dbReference>
<dbReference type="InParanoid" id="A0A218YWL5"/>
<dbReference type="STRING" id="503106.A0A218YWL5"/>
<evidence type="ECO:0000256" key="9">
    <source>
        <dbReference type="SAM" id="SignalP"/>
    </source>
</evidence>
<dbReference type="Pfam" id="PF00734">
    <property type="entry name" value="CBM_1"/>
    <property type="match status" value="1"/>
</dbReference>
<dbReference type="PANTHER" id="PTHR31451:SF39">
    <property type="entry name" value="MANNAN ENDO-1,4-BETA-MANNOSIDASE 1"/>
    <property type="match status" value="1"/>
</dbReference>
<dbReference type="AlphaFoldDB" id="A0A218YWL5"/>
<evidence type="ECO:0000256" key="2">
    <source>
        <dbReference type="ARBA" id="ARBA00004613"/>
    </source>
</evidence>
<dbReference type="InterPro" id="IPR035971">
    <property type="entry name" value="CBD_sf"/>
</dbReference>
<comment type="catalytic activity">
    <reaction evidence="1">
        <text>Random hydrolysis of (1-&gt;4)-beta-D-mannosidic linkages in mannans, galactomannans and glucomannans.</text>
        <dbReference type="EC" id="3.2.1.78"/>
    </reaction>
</comment>
<dbReference type="SUPFAM" id="SSF57180">
    <property type="entry name" value="Cellulose-binding domain"/>
    <property type="match status" value="1"/>
</dbReference>
<evidence type="ECO:0000256" key="8">
    <source>
        <dbReference type="ARBA" id="ARBA00023295"/>
    </source>
</evidence>
<accession>A0A218YWL5</accession>
<evidence type="ECO:0000256" key="6">
    <source>
        <dbReference type="ARBA" id="ARBA00022729"/>
    </source>
</evidence>
<dbReference type="GO" id="GO:0005576">
    <property type="term" value="C:extracellular region"/>
    <property type="evidence" value="ECO:0007669"/>
    <property type="project" value="UniProtKB-SubCell"/>
</dbReference>
<comment type="subcellular location">
    <subcellularLocation>
        <location evidence="2">Secreted</location>
    </subcellularLocation>
</comment>